<dbReference type="GO" id="GO:0004252">
    <property type="term" value="F:serine-type endopeptidase activity"/>
    <property type="evidence" value="ECO:0007669"/>
    <property type="project" value="UniProtKB-EC"/>
</dbReference>
<dbReference type="Proteomes" id="UP001150924">
    <property type="component" value="Unassembled WGS sequence"/>
</dbReference>
<dbReference type="Gene3D" id="2.130.10.120">
    <property type="entry name" value="Prolyl oligopeptidase, N-terminal domain"/>
    <property type="match status" value="1"/>
</dbReference>
<protein>
    <recommendedName>
        <fullName evidence="3">prolyl oligopeptidase</fullName>
        <ecNumber evidence="3">3.4.21.26</ecNumber>
    </recommendedName>
</protein>
<dbReference type="PRINTS" id="PR00862">
    <property type="entry name" value="PROLIGOPTASE"/>
</dbReference>
<dbReference type="InterPro" id="IPR001375">
    <property type="entry name" value="Peptidase_S9_cat"/>
</dbReference>
<organism evidence="9 10">
    <name type="scientific">Nannocystis pusilla</name>
    <dbReference type="NCBI Taxonomy" id="889268"/>
    <lineage>
        <taxon>Bacteria</taxon>
        <taxon>Pseudomonadati</taxon>
        <taxon>Myxococcota</taxon>
        <taxon>Polyangia</taxon>
        <taxon>Nannocystales</taxon>
        <taxon>Nannocystaceae</taxon>
        <taxon>Nannocystis</taxon>
    </lineage>
</organism>
<dbReference type="InterPro" id="IPR002471">
    <property type="entry name" value="Pept_S9_AS"/>
</dbReference>
<feature type="domain" description="Peptidase S9 prolyl oligopeptidase catalytic" evidence="7">
    <location>
        <begin position="497"/>
        <end position="707"/>
    </location>
</feature>
<evidence type="ECO:0000256" key="4">
    <source>
        <dbReference type="ARBA" id="ARBA00022670"/>
    </source>
</evidence>
<dbReference type="EMBL" id="JAPNKE010000002">
    <property type="protein sequence ID" value="MCY1004775.1"/>
    <property type="molecule type" value="Genomic_DNA"/>
</dbReference>
<dbReference type="GO" id="GO:0006508">
    <property type="term" value="P:proteolysis"/>
    <property type="evidence" value="ECO:0007669"/>
    <property type="project" value="UniProtKB-KW"/>
</dbReference>
<dbReference type="EC" id="3.4.21.26" evidence="3"/>
<dbReference type="FunFam" id="3.40.50.1820:FF:000005">
    <property type="entry name" value="Prolyl endopeptidase"/>
    <property type="match status" value="1"/>
</dbReference>
<keyword evidence="10" id="KW-1185">Reference proteome</keyword>
<dbReference type="RefSeq" id="WP_267766369.1">
    <property type="nucleotide sequence ID" value="NZ_JAPNKE010000002.1"/>
</dbReference>
<keyword evidence="5" id="KW-0378">Hydrolase</keyword>
<keyword evidence="4" id="KW-0645">Protease</keyword>
<sequence>MARSSLFAVTVALLGACTESAPPPPLAGVRETCDDPPPATRRQDLVETIHDTPVADPYRWLEVESDPEVKAWMAAQDDYARERLAALPRRDAIAARLGELLDIDAMSAPYHRGGNYFYTRRHKGVQKPIYYLRRGEQGREEVLIDPNKLSSDGSVAVHGIFPDFAGRLLAYKLSRNNADASTIYLRDLATGDDLPDVIEGARYATPAWTPDGSGFYYVWLPTDPSIPPSELPGHAEVRFHRVGEPASKDSIVAPATGDPSRFVGVGLSRDGRWLFLHHQHGWTSSDVYLRDLHAGDTEFKPLVVGRRAIYDVTAWRDRFYVHTNEGAPRYRVFEVDPRNPAREDWKLLVPEADATLEGLQIVGERLVLAYLRDAHSAVVVRGLDGSFVRDLPLPGLGSASGLVGNPDEDRAYFSFSSFTEPSQIFETSIATGATRLWQRIDLPVDTSRFVVEQIRYPSKDGTPISMFVVRRRDLPLSADAPALLTGYGGFSVSMTPGFSARAVVWLEHGGVFAVPNLRGGGEYGEDWHRAGMREHKQNVFDDFAAAARALVERGYTRHERLAIMGGSNGGLLVGATMVQHPELARAAACAVPLLDMVRYTQFGAGKTWIPEYGDPEDPRDFAYIYPYSPYHHVTAGTRYPAMLMLAADSDDRVDPMHARKFTAQIQHASKRPAWLRIESNAGHGGADLLHQTIAREADTLAFLLHHVAP</sequence>
<feature type="domain" description="Peptidase S9A N-terminal" evidence="8">
    <location>
        <begin position="37"/>
        <end position="438"/>
    </location>
</feature>
<dbReference type="GO" id="GO:0070012">
    <property type="term" value="F:oligopeptidase activity"/>
    <property type="evidence" value="ECO:0007669"/>
    <property type="project" value="TreeGrafter"/>
</dbReference>
<dbReference type="Gene3D" id="3.40.50.1820">
    <property type="entry name" value="alpha/beta hydrolase"/>
    <property type="match status" value="1"/>
</dbReference>
<comment type="caution">
    <text evidence="9">The sequence shown here is derived from an EMBL/GenBank/DDBJ whole genome shotgun (WGS) entry which is preliminary data.</text>
</comment>
<dbReference type="Pfam" id="PF02897">
    <property type="entry name" value="Peptidase_S9_N"/>
    <property type="match status" value="1"/>
</dbReference>
<dbReference type="InterPro" id="IPR023302">
    <property type="entry name" value="Pept_S9A_N"/>
</dbReference>
<name>A0A9X3EJD5_9BACT</name>
<comment type="catalytic activity">
    <reaction evidence="1">
        <text>Hydrolysis of Pro-|-Xaa &gt;&gt; Ala-|-Xaa in oligopeptides.</text>
        <dbReference type="EC" id="3.4.21.26"/>
    </reaction>
</comment>
<accession>A0A9X3EJD5</accession>
<dbReference type="PANTHER" id="PTHR42881">
    <property type="entry name" value="PROLYL ENDOPEPTIDASE"/>
    <property type="match status" value="1"/>
</dbReference>
<reference evidence="9" key="1">
    <citation type="submission" date="2022-11" db="EMBL/GenBank/DDBJ databases">
        <title>Minimal conservation of predation-associated metabolite biosynthetic gene clusters underscores biosynthetic potential of Myxococcota including descriptions for ten novel species: Archangium lansinium sp. nov., Myxococcus landrumus sp. nov., Nannocystis bai.</title>
        <authorList>
            <person name="Ahearne A."/>
            <person name="Stevens C."/>
            <person name="Phillips K."/>
        </authorList>
    </citation>
    <scope>NUCLEOTIDE SEQUENCE</scope>
    <source>
        <strain evidence="9">Na p29</strain>
    </source>
</reference>
<dbReference type="PROSITE" id="PS00708">
    <property type="entry name" value="PRO_ENDOPEP_SER"/>
    <property type="match status" value="1"/>
</dbReference>
<dbReference type="PANTHER" id="PTHR42881:SF2">
    <property type="entry name" value="PROLYL ENDOPEPTIDASE"/>
    <property type="match status" value="1"/>
</dbReference>
<dbReference type="InterPro" id="IPR002470">
    <property type="entry name" value="Peptidase_S9A"/>
</dbReference>
<dbReference type="AlphaFoldDB" id="A0A9X3EJD5"/>
<evidence type="ECO:0000259" key="8">
    <source>
        <dbReference type="Pfam" id="PF02897"/>
    </source>
</evidence>
<evidence type="ECO:0000259" key="7">
    <source>
        <dbReference type="Pfam" id="PF00326"/>
    </source>
</evidence>
<dbReference type="InterPro" id="IPR051167">
    <property type="entry name" value="Prolyl_oligopep/macrocyclase"/>
</dbReference>
<dbReference type="GO" id="GO:0005829">
    <property type="term" value="C:cytosol"/>
    <property type="evidence" value="ECO:0007669"/>
    <property type="project" value="TreeGrafter"/>
</dbReference>
<proteinExistence type="inferred from homology"/>
<evidence type="ECO:0000313" key="9">
    <source>
        <dbReference type="EMBL" id="MCY1004775.1"/>
    </source>
</evidence>
<dbReference type="SUPFAM" id="SSF53474">
    <property type="entry name" value="alpha/beta-Hydrolases"/>
    <property type="match status" value="1"/>
</dbReference>
<dbReference type="Pfam" id="PF00326">
    <property type="entry name" value="Peptidase_S9"/>
    <property type="match status" value="1"/>
</dbReference>
<dbReference type="SUPFAM" id="SSF50993">
    <property type="entry name" value="Peptidase/esterase 'gauge' domain"/>
    <property type="match status" value="1"/>
</dbReference>
<evidence type="ECO:0000256" key="6">
    <source>
        <dbReference type="ARBA" id="ARBA00022825"/>
    </source>
</evidence>
<evidence type="ECO:0000256" key="5">
    <source>
        <dbReference type="ARBA" id="ARBA00022801"/>
    </source>
</evidence>
<evidence type="ECO:0000256" key="3">
    <source>
        <dbReference type="ARBA" id="ARBA00011897"/>
    </source>
</evidence>
<dbReference type="PROSITE" id="PS51257">
    <property type="entry name" value="PROKAR_LIPOPROTEIN"/>
    <property type="match status" value="1"/>
</dbReference>
<dbReference type="InterPro" id="IPR029058">
    <property type="entry name" value="AB_hydrolase_fold"/>
</dbReference>
<evidence type="ECO:0000256" key="1">
    <source>
        <dbReference type="ARBA" id="ARBA00001070"/>
    </source>
</evidence>
<evidence type="ECO:0000313" key="10">
    <source>
        <dbReference type="Proteomes" id="UP001150924"/>
    </source>
</evidence>
<evidence type="ECO:0000256" key="2">
    <source>
        <dbReference type="ARBA" id="ARBA00005228"/>
    </source>
</evidence>
<keyword evidence="6" id="KW-0720">Serine protease</keyword>
<comment type="similarity">
    <text evidence="2">Belongs to the peptidase S9A family.</text>
</comment>
<gene>
    <name evidence="9" type="ORF">OV079_04140</name>
</gene>